<accession>A0A9E6UKB4</accession>
<evidence type="ECO:0000313" key="3">
    <source>
        <dbReference type="Proteomes" id="UP000825701"/>
    </source>
</evidence>
<feature type="compositionally biased region" description="Basic residues" evidence="1">
    <location>
        <begin position="439"/>
        <end position="449"/>
    </location>
</feature>
<keyword evidence="3" id="KW-1185">Reference proteome</keyword>
<sequence>MAPWEPFGSSFKAEDDLNWPVLSQVYHTTHRLSATRIIEDGRVKRGLVYDESELNKTRTTVSWVSPNHWRDGYRYGSVRFGFNWSLFADQSHFYWVECIEYSPPACRFLITERDLSSELPALTRYDPMSHLGPLLFDGVDWRRNRAIALELMIDDDIALSHCTGIDLVTHHPQQCNERNPNCPERRNGEHDTGARLVAALLGRELTNANHCLKSDEPESIGLTVQGALGLLSLKLRPKDGEKGVISDIDHAQAIVTAAFNQYGSDHIESANAMPDASRRSAIRRGDEAHREAPLSPSSFQFLKGHGRDRGLRHDRGRRCLFRRPREARERLLGEPARPPAGEEPERRTTVVVIMRERGGRTLPFVVEREAQSVWTLERRIKPGSTVHADEAFRNASDPFCNPCFNDLFPQRSGPKLSAGEPLIPDRFVVSTISDDPRRTTRVIRDRRRPSSQTPS</sequence>
<organism evidence="2 3">
    <name type="scientific">Chenggangzhangella methanolivorans</name>
    <dbReference type="NCBI Taxonomy" id="1437009"/>
    <lineage>
        <taxon>Bacteria</taxon>
        <taxon>Pseudomonadati</taxon>
        <taxon>Pseudomonadota</taxon>
        <taxon>Alphaproteobacteria</taxon>
        <taxon>Hyphomicrobiales</taxon>
        <taxon>Methylopilaceae</taxon>
        <taxon>Chenggangzhangella</taxon>
    </lineage>
</organism>
<evidence type="ECO:0000313" key="2">
    <source>
        <dbReference type="EMBL" id="QZN99086.1"/>
    </source>
</evidence>
<protein>
    <submittedName>
        <fullName evidence="2">Transposase</fullName>
    </submittedName>
</protein>
<evidence type="ECO:0000256" key="1">
    <source>
        <dbReference type="SAM" id="MobiDB-lite"/>
    </source>
</evidence>
<dbReference type="KEGG" id="cmet:K6K41_19870"/>
<gene>
    <name evidence="2" type="ORF">K6K41_19870</name>
</gene>
<proteinExistence type="predicted"/>
<dbReference type="AlphaFoldDB" id="A0A9E6UKB4"/>
<dbReference type="Proteomes" id="UP000825701">
    <property type="component" value="Chromosome"/>
</dbReference>
<reference evidence="2" key="1">
    <citation type="submission" date="2021-08" db="EMBL/GenBank/DDBJ databases">
        <authorList>
            <person name="Zhang H."/>
            <person name="Xu M."/>
            <person name="Yu Z."/>
            <person name="Yang L."/>
            <person name="Cai Y."/>
        </authorList>
    </citation>
    <scope>NUCLEOTIDE SEQUENCE</scope>
    <source>
        <strain evidence="2">CHL1</strain>
    </source>
</reference>
<name>A0A9E6UKB4_9HYPH</name>
<feature type="region of interest" description="Disordered" evidence="1">
    <location>
        <begin position="434"/>
        <end position="455"/>
    </location>
</feature>
<dbReference type="EMBL" id="CP081869">
    <property type="protein sequence ID" value="QZN99086.1"/>
    <property type="molecule type" value="Genomic_DNA"/>
</dbReference>
<feature type="region of interest" description="Disordered" evidence="1">
    <location>
        <begin position="283"/>
        <end position="308"/>
    </location>
</feature>
<feature type="compositionally biased region" description="Basic and acidic residues" evidence="1">
    <location>
        <begin position="283"/>
        <end position="292"/>
    </location>
</feature>